<evidence type="ECO:0000313" key="2">
    <source>
        <dbReference type="Proteomes" id="UP001464891"/>
    </source>
</evidence>
<accession>A0ABV0J9F3</accession>
<evidence type="ECO:0000313" key="1">
    <source>
        <dbReference type="EMBL" id="MEP0818410.1"/>
    </source>
</evidence>
<gene>
    <name evidence="1" type="ORF">NC998_15020</name>
</gene>
<proteinExistence type="predicted"/>
<organism evidence="1 2">
    <name type="scientific">Trichocoleus desertorum GB2-A4</name>
    <dbReference type="NCBI Taxonomy" id="2933944"/>
    <lineage>
        <taxon>Bacteria</taxon>
        <taxon>Bacillati</taxon>
        <taxon>Cyanobacteriota</taxon>
        <taxon>Cyanophyceae</taxon>
        <taxon>Leptolyngbyales</taxon>
        <taxon>Trichocoleusaceae</taxon>
        <taxon>Trichocoleus</taxon>
    </lineage>
</organism>
<dbReference type="Proteomes" id="UP001464891">
    <property type="component" value="Unassembled WGS sequence"/>
</dbReference>
<sequence length="63" mass="7470">MANVPDTISPRTLFWLWYDRVPLEQKTKAASDFNRFVKRAELEASLHLPSFQMLKSHAHEEQR</sequence>
<comment type="caution">
    <text evidence="1">The sequence shown here is derived from an EMBL/GenBank/DDBJ whole genome shotgun (WGS) entry which is preliminary data.</text>
</comment>
<dbReference type="RefSeq" id="WP_190441867.1">
    <property type="nucleotide sequence ID" value="NZ_JAMPKM010000008.1"/>
</dbReference>
<keyword evidence="2" id="KW-1185">Reference proteome</keyword>
<reference evidence="1 2" key="1">
    <citation type="submission" date="2022-04" db="EMBL/GenBank/DDBJ databases">
        <title>Positive selection, recombination, and allopatry shape intraspecific diversity of widespread and dominant cyanobacteria.</title>
        <authorList>
            <person name="Wei J."/>
            <person name="Shu W."/>
            <person name="Hu C."/>
        </authorList>
    </citation>
    <scope>NUCLEOTIDE SEQUENCE [LARGE SCALE GENOMIC DNA]</scope>
    <source>
        <strain evidence="1 2">GB2-A4</strain>
    </source>
</reference>
<name>A0ABV0J9F3_9CYAN</name>
<dbReference type="EMBL" id="JAMPKM010000008">
    <property type="protein sequence ID" value="MEP0818410.1"/>
    <property type="molecule type" value="Genomic_DNA"/>
</dbReference>
<protein>
    <submittedName>
        <fullName evidence="1">Uncharacterized protein</fullName>
    </submittedName>
</protein>